<evidence type="ECO:0000313" key="2">
    <source>
        <dbReference type="Proteomes" id="UP000602510"/>
    </source>
</evidence>
<accession>A0A833SKC4</accession>
<proteinExistence type="predicted"/>
<sequence>MTKIFEHGGCSVTGEFDSTYTLRGEYVSTSQAERFVKNELLEVLERGDPDYDDECSSDEG</sequence>
<dbReference type="EMBL" id="WSZM01000838">
    <property type="protein sequence ID" value="KAF4029320.1"/>
    <property type="molecule type" value="Genomic_DNA"/>
</dbReference>
<reference evidence="1" key="1">
    <citation type="submission" date="2020-04" db="EMBL/GenBank/DDBJ databases">
        <title>Hybrid Assembly of Korean Phytophthora infestans isolates.</title>
        <authorList>
            <person name="Prokchorchik M."/>
            <person name="Lee Y."/>
            <person name="Seo J."/>
            <person name="Cho J.-H."/>
            <person name="Park Y.-E."/>
            <person name="Jang D.-C."/>
            <person name="Im J.-S."/>
            <person name="Choi J.-G."/>
            <person name="Park H.-J."/>
            <person name="Lee G.-B."/>
            <person name="Lee Y.-G."/>
            <person name="Hong S.-Y."/>
            <person name="Cho K."/>
            <person name="Sohn K.H."/>
        </authorList>
    </citation>
    <scope>NUCLEOTIDE SEQUENCE</scope>
    <source>
        <strain evidence="1">KR_1_A1</strain>
    </source>
</reference>
<name>A0A833SKC4_PHYIN</name>
<gene>
    <name evidence="1" type="ORF">GN244_ATG18952</name>
</gene>
<keyword evidence="2" id="KW-1185">Reference proteome</keyword>
<dbReference type="AlphaFoldDB" id="A0A833SKC4"/>
<evidence type="ECO:0000313" key="1">
    <source>
        <dbReference type="EMBL" id="KAF4029320.1"/>
    </source>
</evidence>
<organism evidence="1 2">
    <name type="scientific">Phytophthora infestans</name>
    <name type="common">Potato late blight agent</name>
    <name type="synonym">Botrytis infestans</name>
    <dbReference type="NCBI Taxonomy" id="4787"/>
    <lineage>
        <taxon>Eukaryota</taxon>
        <taxon>Sar</taxon>
        <taxon>Stramenopiles</taxon>
        <taxon>Oomycota</taxon>
        <taxon>Peronosporomycetes</taxon>
        <taxon>Peronosporales</taxon>
        <taxon>Peronosporaceae</taxon>
        <taxon>Phytophthora</taxon>
    </lineage>
</organism>
<protein>
    <submittedName>
        <fullName evidence="1">Uncharacterized protein</fullName>
    </submittedName>
</protein>
<dbReference type="Proteomes" id="UP000602510">
    <property type="component" value="Unassembled WGS sequence"/>
</dbReference>
<comment type="caution">
    <text evidence="1">The sequence shown here is derived from an EMBL/GenBank/DDBJ whole genome shotgun (WGS) entry which is preliminary data.</text>
</comment>